<evidence type="ECO:0000313" key="10">
    <source>
        <dbReference type="Proteomes" id="UP000528457"/>
    </source>
</evidence>
<organism evidence="9 10">
    <name type="scientific">Pseudoteredinibacter isoporae</name>
    <dbReference type="NCBI Taxonomy" id="570281"/>
    <lineage>
        <taxon>Bacteria</taxon>
        <taxon>Pseudomonadati</taxon>
        <taxon>Pseudomonadota</taxon>
        <taxon>Gammaproteobacteria</taxon>
        <taxon>Cellvibrionales</taxon>
        <taxon>Cellvibrionaceae</taxon>
        <taxon>Pseudoteredinibacter</taxon>
    </lineage>
</organism>
<keyword evidence="5 9" id="KW-0418">Kinase</keyword>
<dbReference type="InterPro" id="IPR016187">
    <property type="entry name" value="CTDL_fold"/>
</dbReference>
<evidence type="ECO:0000256" key="6">
    <source>
        <dbReference type="ARBA" id="ARBA00022840"/>
    </source>
</evidence>
<dbReference type="GO" id="GO:0004674">
    <property type="term" value="F:protein serine/threonine kinase activity"/>
    <property type="evidence" value="ECO:0007669"/>
    <property type="project" value="UniProtKB-KW"/>
</dbReference>
<dbReference type="InterPro" id="IPR005532">
    <property type="entry name" value="SUMF_dom"/>
</dbReference>
<dbReference type="InterPro" id="IPR042095">
    <property type="entry name" value="SUMF_sf"/>
</dbReference>
<dbReference type="InterPro" id="IPR011009">
    <property type="entry name" value="Kinase-like_dom_sf"/>
</dbReference>
<gene>
    <name evidence="9" type="ORF">HNR48_001869</name>
</gene>
<evidence type="ECO:0000256" key="3">
    <source>
        <dbReference type="ARBA" id="ARBA00022679"/>
    </source>
</evidence>
<evidence type="ECO:0000313" key="9">
    <source>
        <dbReference type="EMBL" id="MBB6521584.1"/>
    </source>
</evidence>
<dbReference type="PROSITE" id="PS00108">
    <property type="entry name" value="PROTEIN_KINASE_ST"/>
    <property type="match status" value="1"/>
</dbReference>
<dbReference type="AlphaFoldDB" id="A0A7X0MX16"/>
<dbReference type="Gene3D" id="1.10.510.10">
    <property type="entry name" value="Transferase(Phosphotransferase) domain 1"/>
    <property type="match status" value="1"/>
</dbReference>
<sequence length="802" mass="88553">MQIPGFQITRKISQGGMSSVYLAIQQSIGREVALKVMSPTLAQDAHFSERFQREATIVGQLSHPNIIGIYDIGKYQGLNYIAMDYLAKGSLSQRLRKGISGLEAVKILKQLAGALAHAHQCGYVHRDIKPENVLFRADDSAVLSDFGVAKAIKQNLGVTHAGTVLGTPNYMSPEQAKGQPCDGRSDLYSLGVVFYEMLSGKLPFQAEEAVAIAIKHLTAPIPKLPTQHALFQPLLEDLLAKNPDERIQSGEELIERIEVLESGLQIPKISYNSLSGSRELQLGFFQRLQAYVFLIGQKLSFFSPQKNNPTDLIQQASRYTTAINEKHTSEAELDEEILSETASRQSNLPRTLTLASLLCLIAFAAFYNHSEGPLADEQQQTASSLSTDEIEPQSSEQNLTEAGSETEAITDKESSIADSDPLAATLSNASVDLSHSELTNNMAQAETSETEAPLETGTINPGTQEQLETQEALIAEIDEDVQESAVETFPLTISSTPKADRIRILNIKPRYKAGIPLAAGSYLVEISKRKFKTLKRWVKVSDKAINQHYALEKLFEAGETFSDPLDNYHSAPEMIVVPTGSFSMGSKANGNSLPIRQVTIDDNFAVSRFEISFADYQTYLDDTGQKAKTPDDNNWGRGNRPVININWHEAVEYTDWLSEKTGRVYRLLSEAEWEYVARANHAGNYWWPHNSRRMANCRRGCNSEFAKLFGSQTAPLGFYPANPFGIYDTSGNVAEWVMDCYTDHYLGASTSPEPRKSPQCLQKTVRGGSHSDSVENISSHSRGGIDSLHRSANIGFRILAEL</sequence>
<accession>A0A7X0MX16</accession>
<feature type="compositionally biased region" description="Polar residues" evidence="7">
    <location>
        <begin position="770"/>
        <end position="781"/>
    </location>
</feature>
<evidence type="ECO:0000259" key="8">
    <source>
        <dbReference type="PROSITE" id="PS50011"/>
    </source>
</evidence>
<dbReference type="SUPFAM" id="SSF56436">
    <property type="entry name" value="C-type lectin-like"/>
    <property type="match status" value="1"/>
</dbReference>
<feature type="compositionally biased region" description="Polar residues" evidence="7">
    <location>
        <begin position="377"/>
        <end position="403"/>
    </location>
</feature>
<evidence type="ECO:0000256" key="2">
    <source>
        <dbReference type="ARBA" id="ARBA00022527"/>
    </source>
</evidence>
<feature type="region of interest" description="Disordered" evidence="7">
    <location>
        <begin position="375"/>
        <end position="418"/>
    </location>
</feature>
<evidence type="ECO:0000256" key="4">
    <source>
        <dbReference type="ARBA" id="ARBA00022741"/>
    </source>
</evidence>
<dbReference type="PANTHER" id="PTHR43289:SF6">
    <property type="entry name" value="SERINE_THREONINE-PROTEIN KINASE NEKL-3"/>
    <property type="match status" value="1"/>
</dbReference>
<dbReference type="InParanoid" id="A0A7X0MX16"/>
<evidence type="ECO:0000256" key="5">
    <source>
        <dbReference type="ARBA" id="ARBA00022777"/>
    </source>
</evidence>
<comment type="caution">
    <text evidence="9">The sequence shown here is derived from an EMBL/GenBank/DDBJ whole genome shotgun (WGS) entry which is preliminary data.</text>
</comment>
<dbReference type="RefSeq" id="WP_166844377.1">
    <property type="nucleotide sequence ID" value="NZ_JAAONY010000002.1"/>
</dbReference>
<dbReference type="Gene3D" id="3.30.200.20">
    <property type="entry name" value="Phosphorylase Kinase, domain 1"/>
    <property type="match status" value="1"/>
</dbReference>
<feature type="domain" description="Protein kinase" evidence="8">
    <location>
        <begin position="6"/>
        <end position="260"/>
    </location>
</feature>
<keyword evidence="4" id="KW-0547">Nucleotide-binding</keyword>
<protein>
    <recommendedName>
        <fullName evidence="1">non-specific serine/threonine protein kinase</fullName>
        <ecNumber evidence="1">2.7.11.1</ecNumber>
    </recommendedName>
</protein>
<dbReference type="InterPro" id="IPR008271">
    <property type="entry name" value="Ser/Thr_kinase_AS"/>
</dbReference>
<dbReference type="EC" id="2.7.11.1" evidence="1"/>
<dbReference type="Pfam" id="PF00069">
    <property type="entry name" value="Pkinase"/>
    <property type="match status" value="1"/>
</dbReference>
<dbReference type="SUPFAM" id="SSF56112">
    <property type="entry name" value="Protein kinase-like (PK-like)"/>
    <property type="match status" value="1"/>
</dbReference>
<name>A0A7X0MX16_9GAMM</name>
<dbReference type="GO" id="GO:0005524">
    <property type="term" value="F:ATP binding"/>
    <property type="evidence" value="ECO:0007669"/>
    <property type="project" value="UniProtKB-KW"/>
</dbReference>
<dbReference type="FunFam" id="1.10.510.10:FF:000021">
    <property type="entry name" value="Serine/threonine protein kinase"/>
    <property type="match status" value="1"/>
</dbReference>
<dbReference type="Pfam" id="PF03781">
    <property type="entry name" value="FGE-sulfatase"/>
    <property type="match status" value="1"/>
</dbReference>
<keyword evidence="2" id="KW-0723">Serine/threonine-protein kinase</keyword>
<feature type="region of interest" description="Disordered" evidence="7">
    <location>
        <begin position="750"/>
        <end position="782"/>
    </location>
</feature>
<dbReference type="PROSITE" id="PS50011">
    <property type="entry name" value="PROTEIN_KINASE_DOM"/>
    <property type="match status" value="1"/>
</dbReference>
<dbReference type="Gene3D" id="3.90.1580.10">
    <property type="entry name" value="paralog of FGE (formylglycine-generating enzyme)"/>
    <property type="match status" value="1"/>
</dbReference>
<proteinExistence type="predicted"/>
<dbReference type="CDD" id="cd14014">
    <property type="entry name" value="STKc_PknB_like"/>
    <property type="match status" value="1"/>
</dbReference>
<reference evidence="9 10" key="1">
    <citation type="submission" date="2020-08" db="EMBL/GenBank/DDBJ databases">
        <title>Genomic Encyclopedia of Type Strains, Phase IV (KMG-IV): sequencing the most valuable type-strain genomes for metagenomic binning, comparative biology and taxonomic classification.</title>
        <authorList>
            <person name="Goeker M."/>
        </authorList>
    </citation>
    <scope>NUCLEOTIDE SEQUENCE [LARGE SCALE GENOMIC DNA]</scope>
    <source>
        <strain evidence="9 10">DSM 22368</strain>
    </source>
</reference>
<keyword evidence="6" id="KW-0067">ATP-binding</keyword>
<dbReference type="Proteomes" id="UP000528457">
    <property type="component" value="Unassembled WGS sequence"/>
</dbReference>
<dbReference type="EMBL" id="JACHHT010000002">
    <property type="protein sequence ID" value="MBB6521584.1"/>
    <property type="molecule type" value="Genomic_DNA"/>
</dbReference>
<dbReference type="InterPro" id="IPR000719">
    <property type="entry name" value="Prot_kinase_dom"/>
</dbReference>
<keyword evidence="10" id="KW-1185">Reference proteome</keyword>
<evidence type="ECO:0000256" key="1">
    <source>
        <dbReference type="ARBA" id="ARBA00012513"/>
    </source>
</evidence>
<keyword evidence="3 9" id="KW-0808">Transferase</keyword>
<evidence type="ECO:0000256" key="7">
    <source>
        <dbReference type="SAM" id="MobiDB-lite"/>
    </source>
</evidence>
<dbReference type="PANTHER" id="PTHR43289">
    <property type="entry name" value="MITOGEN-ACTIVATED PROTEIN KINASE KINASE KINASE 20-RELATED"/>
    <property type="match status" value="1"/>
</dbReference>
<dbReference type="SMART" id="SM00220">
    <property type="entry name" value="S_TKc"/>
    <property type="match status" value="1"/>
</dbReference>